<accession>A0ABD2NGI4</accession>
<dbReference type="EMBL" id="JABFTP020000103">
    <property type="protein sequence ID" value="KAL3277793.1"/>
    <property type="molecule type" value="Genomic_DNA"/>
</dbReference>
<evidence type="ECO:0000313" key="1">
    <source>
        <dbReference type="EMBL" id="KAL3277793.1"/>
    </source>
</evidence>
<reference evidence="1 2" key="1">
    <citation type="journal article" date="2021" name="BMC Biol.">
        <title>Horizontally acquired antibacterial genes associated with adaptive radiation of ladybird beetles.</title>
        <authorList>
            <person name="Li H.S."/>
            <person name="Tang X.F."/>
            <person name="Huang Y.H."/>
            <person name="Xu Z.Y."/>
            <person name="Chen M.L."/>
            <person name="Du X.Y."/>
            <person name="Qiu B.Y."/>
            <person name="Chen P.T."/>
            <person name="Zhang W."/>
            <person name="Slipinski A."/>
            <person name="Escalona H.E."/>
            <person name="Waterhouse R.M."/>
            <person name="Zwick A."/>
            <person name="Pang H."/>
        </authorList>
    </citation>
    <scope>NUCLEOTIDE SEQUENCE [LARGE SCALE GENOMIC DNA]</scope>
    <source>
        <strain evidence="1">SYSU2018</strain>
    </source>
</reference>
<evidence type="ECO:0000313" key="2">
    <source>
        <dbReference type="Proteomes" id="UP001516400"/>
    </source>
</evidence>
<sequence>MREDQVKIKNETVRINTPQLQHPMSAFATPEKRSGKYPISYIQFDGNHLIECTEEDTEALGVYFESVSSSTNYAATLRSTKRDREQELKLINDELLDYNLPFLMQELNATIS</sequence>
<name>A0ABD2NGI4_9CUCU</name>
<comment type="caution">
    <text evidence="1">The sequence shown here is derived from an EMBL/GenBank/DDBJ whole genome shotgun (WGS) entry which is preliminary data.</text>
</comment>
<gene>
    <name evidence="1" type="ORF">HHI36_013135</name>
</gene>
<keyword evidence="2" id="KW-1185">Reference proteome</keyword>
<proteinExistence type="predicted"/>
<organism evidence="1 2">
    <name type="scientific">Cryptolaemus montrouzieri</name>
    <dbReference type="NCBI Taxonomy" id="559131"/>
    <lineage>
        <taxon>Eukaryota</taxon>
        <taxon>Metazoa</taxon>
        <taxon>Ecdysozoa</taxon>
        <taxon>Arthropoda</taxon>
        <taxon>Hexapoda</taxon>
        <taxon>Insecta</taxon>
        <taxon>Pterygota</taxon>
        <taxon>Neoptera</taxon>
        <taxon>Endopterygota</taxon>
        <taxon>Coleoptera</taxon>
        <taxon>Polyphaga</taxon>
        <taxon>Cucujiformia</taxon>
        <taxon>Coccinelloidea</taxon>
        <taxon>Coccinellidae</taxon>
        <taxon>Scymninae</taxon>
        <taxon>Scymnini</taxon>
        <taxon>Cryptolaemus</taxon>
    </lineage>
</organism>
<protein>
    <submittedName>
        <fullName evidence="1">Uncharacterized protein</fullName>
    </submittedName>
</protein>
<dbReference type="Proteomes" id="UP001516400">
    <property type="component" value="Unassembled WGS sequence"/>
</dbReference>
<dbReference type="AlphaFoldDB" id="A0ABD2NGI4"/>